<evidence type="ECO:0000256" key="3">
    <source>
        <dbReference type="ARBA" id="ARBA00013266"/>
    </source>
</evidence>
<keyword evidence="5" id="KW-0028">Amino-acid biosynthesis</keyword>
<dbReference type="InterPro" id="IPR011004">
    <property type="entry name" value="Trimer_LpxA-like_sf"/>
</dbReference>
<comment type="caution">
    <text evidence="12">The sequence shown here is derived from an EMBL/GenBank/DDBJ whole genome shotgun (WGS) entry which is preliminary data.</text>
</comment>
<dbReference type="PANTHER" id="PTHR42811">
    <property type="entry name" value="SERINE ACETYLTRANSFERASE"/>
    <property type="match status" value="1"/>
</dbReference>
<dbReference type="SUPFAM" id="SSF51161">
    <property type="entry name" value="Trimeric LpxA-like enzymes"/>
    <property type="match status" value="1"/>
</dbReference>
<organism evidence="12 13">
    <name type="scientific">Paraclostridium sordellii</name>
    <name type="common">Clostridium sordellii</name>
    <dbReference type="NCBI Taxonomy" id="1505"/>
    <lineage>
        <taxon>Bacteria</taxon>
        <taxon>Bacillati</taxon>
        <taxon>Bacillota</taxon>
        <taxon>Clostridia</taxon>
        <taxon>Peptostreptococcales</taxon>
        <taxon>Peptostreptococcaceae</taxon>
        <taxon>Paraclostridium</taxon>
    </lineage>
</organism>
<dbReference type="Proteomes" id="UP000049685">
    <property type="component" value="Unassembled WGS sequence"/>
</dbReference>
<protein>
    <recommendedName>
        <fullName evidence="4 11">Serine acetyltransferase</fullName>
        <ecNumber evidence="3 11">2.3.1.30</ecNumber>
    </recommendedName>
</protein>
<dbReference type="EMBL" id="CDNY01000003">
    <property type="protein sequence ID" value="CEO33542.1"/>
    <property type="molecule type" value="Genomic_DNA"/>
</dbReference>
<dbReference type="Gene3D" id="1.10.3130.10">
    <property type="entry name" value="serine acetyltransferase, domain 1"/>
    <property type="match status" value="1"/>
</dbReference>
<evidence type="ECO:0000256" key="9">
    <source>
        <dbReference type="ARBA" id="ARBA00023315"/>
    </source>
</evidence>
<dbReference type="InterPro" id="IPR042122">
    <property type="entry name" value="Ser_AcTrfase_N_sf"/>
</dbReference>
<dbReference type="InterPro" id="IPR018357">
    <property type="entry name" value="Hexapep_transf_CS"/>
</dbReference>
<dbReference type="InterPro" id="IPR045304">
    <property type="entry name" value="LbH_SAT"/>
</dbReference>
<evidence type="ECO:0000256" key="1">
    <source>
        <dbReference type="ARBA" id="ARBA00004876"/>
    </source>
</evidence>
<keyword evidence="6 11" id="KW-0808">Transferase</keyword>
<evidence type="ECO:0000256" key="11">
    <source>
        <dbReference type="PIRNR" id="PIRNR000441"/>
    </source>
</evidence>
<evidence type="ECO:0000313" key="13">
    <source>
        <dbReference type="Proteomes" id="UP000049685"/>
    </source>
</evidence>
<comment type="pathway">
    <text evidence="1">Amino-acid biosynthesis; L-cysteine biosynthesis; L-cysteine from L-serine: step 1/2.</text>
</comment>
<reference evidence="13" key="1">
    <citation type="submission" date="2015-01" db="EMBL/GenBank/DDBJ databases">
        <authorList>
            <person name="Aslett A.Martin."/>
            <person name="De Silva Nishadi"/>
        </authorList>
    </citation>
    <scope>NUCLEOTIDE SEQUENCE [LARGE SCALE GENOMIC DNA]</scope>
    <source>
        <strain evidence="13">UMC4404</strain>
    </source>
</reference>
<accession>A0A9P1PAN7</accession>
<evidence type="ECO:0000313" key="12">
    <source>
        <dbReference type="EMBL" id="CEO33542.1"/>
    </source>
</evidence>
<comment type="catalytic activity">
    <reaction evidence="10 11">
        <text>L-serine + acetyl-CoA = O-acetyl-L-serine + CoA</text>
        <dbReference type="Rhea" id="RHEA:24560"/>
        <dbReference type="ChEBI" id="CHEBI:33384"/>
        <dbReference type="ChEBI" id="CHEBI:57287"/>
        <dbReference type="ChEBI" id="CHEBI:57288"/>
        <dbReference type="ChEBI" id="CHEBI:58340"/>
        <dbReference type="EC" id="2.3.1.30"/>
    </reaction>
</comment>
<dbReference type="InterPro" id="IPR053376">
    <property type="entry name" value="Serine_acetyltransferase"/>
</dbReference>
<dbReference type="Gene3D" id="2.160.10.10">
    <property type="entry name" value="Hexapeptide repeat proteins"/>
    <property type="match status" value="1"/>
</dbReference>
<dbReference type="PROSITE" id="PS00101">
    <property type="entry name" value="HEXAPEP_TRANSFERASES"/>
    <property type="match status" value="1"/>
</dbReference>
<dbReference type="RefSeq" id="WP_057558671.1">
    <property type="nucleotide sequence ID" value="NZ_CDNY01000003.1"/>
</dbReference>
<dbReference type="InterPro" id="IPR001451">
    <property type="entry name" value="Hexapep"/>
</dbReference>
<evidence type="ECO:0000256" key="8">
    <source>
        <dbReference type="ARBA" id="ARBA00023192"/>
    </source>
</evidence>
<evidence type="ECO:0000256" key="2">
    <source>
        <dbReference type="ARBA" id="ARBA00007274"/>
    </source>
</evidence>
<dbReference type="GO" id="GO:0009001">
    <property type="term" value="F:serine O-acetyltransferase activity"/>
    <property type="evidence" value="ECO:0007669"/>
    <property type="project" value="UniProtKB-EC"/>
</dbReference>
<dbReference type="PIRSF" id="PIRSF000441">
    <property type="entry name" value="CysE"/>
    <property type="match status" value="1"/>
</dbReference>
<proteinExistence type="inferred from homology"/>
<dbReference type="InterPro" id="IPR005881">
    <property type="entry name" value="Ser_O-AcTrfase"/>
</dbReference>
<dbReference type="AlphaFoldDB" id="A0A9P1PAN7"/>
<evidence type="ECO:0000256" key="4">
    <source>
        <dbReference type="ARBA" id="ARBA00018522"/>
    </source>
</evidence>
<evidence type="ECO:0000256" key="7">
    <source>
        <dbReference type="ARBA" id="ARBA00022737"/>
    </source>
</evidence>
<keyword evidence="7" id="KW-0677">Repeat</keyword>
<dbReference type="NCBIfam" id="NF041874">
    <property type="entry name" value="EPS_EpsC"/>
    <property type="match status" value="1"/>
</dbReference>
<dbReference type="GO" id="GO:0006535">
    <property type="term" value="P:cysteine biosynthetic process from serine"/>
    <property type="evidence" value="ECO:0007669"/>
    <property type="project" value="InterPro"/>
</dbReference>
<gene>
    <name evidence="12" type="primary">cysE</name>
    <name evidence="12" type="ORF">UMC4404_15221</name>
</gene>
<keyword evidence="9 11" id="KW-0012">Acyltransferase</keyword>
<evidence type="ECO:0000256" key="5">
    <source>
        <dbReference type="ARBA" id="ARBA00022605"/>
    </source>
</evidence>
<comment type="similarity">
    <text evidence="2 11">Belongs to the transferase hexapeptide repeat family.</text>
</comment>
<dbReference type="Pfam" id="PF00132">
    <property type="entry name" value="Hexapep"/>
    <property type="match status" value="1"/>
</dbReference>
<dbReference type="CDD" id="cd03354">
    <property type="entry name" value="LbH_SAT"/>
    <property type="match status" value="1"/>
</dbReference>
<dbReference type="EC" id="2.3.1.30" evidence="3 11"/>
<keyword evidence="8" id="KW-0198">Cysteine biosynthesis</keyword>
<dbReference type="GO" id="GO:0005737">
    <property type="term" value="C:cytoplasm"/>
    <property type="evidence" value="ECO:0007669"/>
    <property type="project" value="InterPro"/>
</dbReference>
<evidence type="ECO:0000256" key="6">
    <source>
        <dbReference type="ARBA" id="ARBA00022679"/>
    </source>
</evidence>
<sequence>MKIWKDLKRIEGEKSNILTLIDNMLFNTGFQAVLLYRISNWAYNLKIPILPRAINWYSRFLTSSDISYAAHIEEGLLIIHGMGVVIGANVKMGKNVKLLNDCTLGNRLGDNENRNDGQPEVGSNVVIGVGSRLLGPIKIGDNAKIGANSVVLVDVPSGCTAVGSPARIINKNKLENN</sequence>
<evidence type="ECO:0000256" key="10">
    <source>
        <dbReference type="ARBA" id="ARBA00049486"/>
    </source>
</evidence>
<name>A0A9P1PAN7_PARSO</name>